<dbReference type="InterPro" id="IPR013320">
    <property type="entry name" value="ConA-like_dom_sf"/>
</dbReference>
<comment type="caution">
    <text evidence="1">The sequence shown here is derived from an EMBL/GenBank/DDBJ whole genome shotgun (WGS) entry which is preliminary data.</text>
</comment>
<dbReference type="InterPro" id="IPR009784">
    <property type="entry name" value="DUF1349"/>
</dbReference>
<dbReference type="PANTHER" id="PTHR35332:SF2">
    <property type="entry name" value="REGULATION OF ENOLASE PROTEIN 1"/>
    <property type="match status" value="1"/>
</dbReference>
<sequence>MEDILTSKKTSAAIAKRFDESVWAKAHWLNEPKHYLTHPDGSLEVMTSLQTDFWRETHYGFIRDSGHLLAFETEGDFTAQVRVNADFRELYDQAGLMVRLNEQTWVKAGIEFNDGNPMISSVLTQGQSDWAPAHFTGDPTSFWLRVTVSDGVLRVQYSTDGKVWPLLRLAPFPKANHYQVGPMCCTPEREGLRVRFSEWSLTRPLGRDLHDLS</sequence>
<keyword evidence="2" id="KW-1185">Reference proteome</keyword>
<dbReference type="PANTHER" id="PTHR35332">
    <property type="entry name" value="REGULATION OF ENOLASE PROTEIN 1"/>
    <property type="match status" value="1"/>
</dbReference>
<dbReference type="EMBL" id="JSYZ01000010">
    <property type="protein sequence ID" value="KPA90363.1"/>
    <property type="molecule type" value="Genomic_DNA"/>
</dbReference>
<dbReference type="PATRIC" id="fig|50340.43.peg.467"/>
<dbReference type="SUPFAM" id="SSF49899">
    <property type="entry name" value="Concanavalin A-like lectins/glucanases"/>
    <property type="match status" value="1"/>
</dbReference>
<gene>
    <name evidence="1" type="ORF">PF66_03171</name>
</gene>
<dbReference type="RefSeq" id="WP_054063176.1">
    <property type="nucleotide sequence ID" value="NZ_JSYZ01000010.1"/>
</dbReference>
<proteinExistence type="predicted"/>
<dbReference type="Proteomes" id="UP000037931">
    <property type="component" value="Unassembled WGS sequence"/>
</dbReference>
<dbReference type="Gene3D" id="2.60.120.200">
    <property type="match status" value="1"/>
</dbReference>
<evidence type="ECO:0008006" key="3">
    <source>
        <dbReference type="Google" id="ProtNLM"/>
    </source>
</evidence>
<name>A0A0M9GGI5_9PSED</name>
<dbReference type="PIRSF" id="PIRSF022704">
    <property type="entry name" value="UCP022704"/>
    <property type="match status" value="1"/>
</dbReference>
<protein>
    <recommendedName>
        <fullName evidence="3">Regulation of enolase protein 1</fullName>
    </recommendedName>
</protein>
<evidence type="ECO:0000313" key="2">
    <source>
        <dbReference type="Proteomes" id="UP000037931"/>
    </source>
</evidence>
<evidence type="ECO:0000313" key="1">
    <source>
        <dbReference type="EMBL" id="KPA90363.1"/>
    </source>
</evidence>
<dbReference type="InterPro" id="IPR015987">
    <property type="entry name" value="UCP022704"/>
</dbReference>
<dbReference type="AlphaFoldDB" id="A0A0M9GGI5"/>
<dbReference type="Pfam" id="PF07081">
    <property type="entry name" value="DUF1349"/>
    <property type="match status" value="1"/>
</dbReference>
<organism evidence="1 2">
    <name type="scientific">Pseudomonas asplenii</name>
    <dbReference type="NCBI Taxonomy" id="53407"/>
    <lineage>
        <taxon>Bacteria</taxon>
        <taxon>Pseudomonadati</taxon>
        <taxon>Pseudomonadota</taxon>
        <taxon>Gammaproteobacteria</taxon>
        <taxon>Pseudomonadales</taxon>
        <taxon>Pseudomonadaceae</taxon>
        <taxon>Pseudomonas</taxon>
    </lineage>
</organism>
<dbReference type="OrthoDB" id="9814707at2"/>
<accession>A0A0M9GGI5</accession>
<reference evidence="1 2" key="1">
    <citation type="journal article" date="2015" name="PLoS ONE">
        <title>Rice-Infecting Pseudomonas Genomes Are Highly Accessorized and Harbor Multiple Putative Virulence Mechanisms to Cause Sheath Brown Rot.</title>
        <authorList>
            <person name="Quibod I.L."/>
            <person name="Grande G."/>
            <person name="Oreiro E.G."/>
            <person name="Borja F.N."/>
            <person name="Dossa G.S."/>
            <person name="Mauleon R."/>
            <person name="Cruz C.V."/>
            <person name="Oliva R."/>
        </authorList>
    </citation>
    <scope>NUCLEOTIDE SEQUENCE [LARGE SCALE GENOMIC DNA]</scope>
    <source>
        <strain evidence="1 2">IRRI 6609</strain>
    </source>
</reference>